<dbReference type="Gene3D" id="1.25.40.20">
    <property type="entry name" value="Ankyrin repeat-containing domain"/>
    <property type="match status" value="1"/>
</dbReference>
<evidence type="ECO:0000313" key="2">
    <source>
        <dbReference type="EMBL" id="GBP21786.1"/>
    </source>
</evidence>
<sequence>MNAGNACQHPPPIHISISRRGVLEHNNKIAGKILPCPFPDGFTSGAASEGTSNTIDIVYGLAYGPSLHRARTGRAYAPAPLISLNNNVAVSCNTQQRICLDKAPHNGIKPEYGFSTEALGVRDKFTSKLIGRYLPTDSVMNRGRAYENHTFLNSFTLPFHLLSQKQNDLLQCACSRGAMDVAEYALSVGAKLQATDCAGDACLALAARGGHARLTALLLEKGADIDAVNKVSVNTLSDLQTKPSDDGSLEKEALAHDERLVRHTERHERRRAAPTRSYKSMKNLSNSTYQMRLIFRINETTLGPKVV</sequence>
<accession>A0A4C1U7I1</accession>
<evidence type="ECO:0000256" key="1">
    <source>
        <dbReference type="PROSITE-ProRule" id="PRU00023"/>
    </source>
</evidence>
<dbReference type="PROSITE" id="PS50297">
    <property type="entry name" value="ANK_REP_REGION"/>
    <property type="match status" value="1"/>
</dbReference>
<dbReference type="Proteomes" id="UP000299102">
    <property type="component" value="Unassembled WGS sequence"/>
</dbReference>
<keyword evidence="3" id="KW-1185">Reference proteome</keyword>
<proteinExistence type="predicted"/>
<organism evidence="2 3">
    <name type="scientific">Eumeta variegata</name>
    <name type="common">Bagworm moth</name>
    <name type="synonym">Eumeta japonica</name>
    <dbReference type="NCBI Taxonomy" id="151549"/>
    <lineage>
        <taxon>Eukaryota</taxon>
        <taxon>Metazoa</taxon>
        <taxon>Ecdysozoa</taxon>
        <taxon>Arthropoda</taxon>
        <taxon>Hexapoda</taxon>
        <taxon>Insecta</taxon>
        <taxon>Pterygota</taxon>
        <taxon>Neoptera</taxon>
        <taxon>Endopterygota</taxon>
        <taxon>Lepidoptera</taxon>
        <taxon>Glossata</taxon>
        <taxon>Ditrysia</taxon>
        <taxon>Tineoidea</taxon>
        <taxon>Psychidae</taxon>
        <taxon>Oiketicinae</taxon>
        <taxon>Eumeta</taxon>
    </lineage>
</organism>
<dbReference type="EMBL" id="BGZK01000132">
    <property type="protein sequence ID" value="GBP21786.1"/>
    <property type="molecule type" value="Genomic_DNA"/>
</dbReference>
<name>A0A4C1U7I1_EUMVA</name>
<gene>
    <name evidence="2" type="ORF">EVAR_10965_1</name>
</gene>
<reference evidence="2 3" key="1">
    <citation type="journal article" date="2019" name="Commun. Biol.">
        <title>The bagworm genome reveals a unique fibroin gene that provides high tensile strength.</title>
        <authorList>
            <person name="Kono N."/>
            <person name="Nakamura H."/>
            <person name="Ohtoshi R."/>
            <person name="Tomita M."/>
            <person name="Numata K."/>
            <person name="Arakawa K."/>
        </authorList>
    </citation>
    <scope>NUCLEOTIDE SEQUENCE [LARGE SCALE GENOMIC DNA]</scope>
</reference>
<protein>
    <submittedName>
        <fullName evidence="2">Uncharacterized protein</fullName>
    </submittedName>
</protein>
<dbReference type="Pfam" id="PF00023">
    <property type="entry name" value="Ank"/>
    <property type="match status" value="1"/>
</dbReference>
<comment type="caution">
    <text evidence="2">The sequence shown here is derived from an EMBL/GenBank/DDBJ whole genome shotgun (WGS) entry which is preliminary data.</text>
</comment>
<keyword evidence="1" id="KW-0040">ANK repeat</keyword>
<dbReference type="InterPro" id="IPR002110">
    <property type="entry name" value="Ankyrin_rpt"/>
</dbReference>
<feature type="repeat" description="ANK" evidence="1">
    <location>
        <begin position="198"/>
        <end position="230"/>
    </location>
</feature>
<dbReference type="SUPFAM" id="SSF48403">
    <property type="entry name" value="Ankyrin repeat"/>
    <property type="match status" value="1"/>
</dbReference>
<dbReference type="AlphaFoldDB" id="A0A4C1U7I1"/>
<dbReference type="PROSITE" id="PS50088">
    <property type="entry name" value="ANK_REPEAT"/>
    <property type="match status" value="1"/>
</dbReference>
<dbReference type="OrthoDB" id="448455at2759"/>
<dbReference type="SMART" id="SM00248">
    <property type="entry name" value="ANK"/>
    <property type="match status" value="2"/>
</dbReference>
<evidence type="ECO:0000313" key="3">
    <source>
        <dbReference type="Proteomes" id="UP000299102"/>
    </source>
</evidence>
<dbReference type="InterPro" id="IPR036770">
    <property type="entry name" value="Ankyrin_rpt-contain_sf"/>
</dbReference>